<reference evidence="2" key="2">
    <citation type="submission" date="2018-03" db="EMBL/GenBank/DDBJ databases">
        <title>The Triticum urartu genome reveals the dynamic nature of wheat genome evolution.</title>
        <authorList>
            <person name="Ling H."/>
            <person name="Ma B."/>
            <person name="Shi X."/>
            <person name="Liu H."/>
            <person name="Dong L."/>
            <person name="Sun H."/>
            <person name="Cao Y."/>
            <person name="Gao Q."/>
            <person name="Zheng S."/>
            <person name="Li Y."/>
            <person name="Yu Y."/>
            <person name="Du H."/>
            <person name="Qi M."/>
            <person name="Li Y."/>
            <person name="Yu H."/>
            <person name="Cui Y."/>
            <person name="Wang N."/>
            <person name="Chen C."/>
            <person name="Wu H."/>
            <person name="Zhao Y."/>
            <person name="Zhang J."/>
            <person name="Li Y."/>
            <person name="Zhou W."/>
            <person name="Zhang B."/>
            <person name="Hu W."/>
            <person name="Eijk M."/>
            <person name="Tang J."/>
            <person name="Witsenboer H."/>
            <person name="Zhao S."/>
            <person name="Li Z."/>
            <person name="Zhang A."/>
            <person name="Wang D."/>
            <person name="Liang C."/>
        </authorList>
    </citation>
    <scope>NUCLEOTIDE SEQUENCE [LARGE SCALE GENOMIC DNA]</scope>
    <source>
        <strain evidence="2">cv. G1812</strain>
    </source>
</reference>
<sequence>MSERRGRSPGWLAPVLSTPGGSHTMPASASWNVSPTWTPPSAALGSPAIGRCWSSTTAAVIAPTNARCWHSTRRWAAYARTLQATGSDFRHFSSLPSVGCLPFVMLLCRNATNW</sequence>
<proteinExistence type="predicted"/>
<evidence type="ECO:0000313" key="3">
    <source>
        <dbReference type="Proteomes" id="UP000015106"/>
    </source>
</evidence>
<reference evidence="3" key="1">
    <citation type="journal article" date="2013" name="Nature">
        <title>Draft genome of the wheat A-genome progenitor Triticum urartu.</title>
        <authorList>
            <person name="Ling H.Q."/>
            <person name="Zhao S."/>
            <person name="Liu D."/>
            <person name="Wang J."/>
            <person name="Sun H."/>
            <person name="Zhang C."/>
            <person name="Fan H."/>
            <person name="Li D."/>
            <person name="Dong L."/>
            <person name="Tao Y."/>
            <person name="Gao C."/>
            <person name="Wu H."/>
            <person name="Li Y."/>
            <person name="Cui Y."/>
            <person name="Guo X."/>
            <person name="Zheng S."/>
            <person name="Wang B."/>
            <person name="Yu K."/>
            <person name="Liang Q."/>
            <person name="Yang W."/>
            <person name="Lou X."/>
            <person name="Chen J."/>
            <person name="Feng M."/>
            <person name="Jian J."/>
            <person name="Zhang X."/>
            <person name="Luo G."/>
            <person name="Jiang Y."/>
            <person name="Liu J."/>
            <person name="Wang Z."/>
            <person name="Sha Y."/>
            <person name="Zhang B."/>
            <person name="Wu H."/>
            <person name="Tang D."/>
            <person name="Shen Q."/>
            <person name="Xue P."/>
            <person name="Zou S."/>
            <person name="Wang X."/>
            <person name="Liu X."/>
            <person name="Wang F."/>
            <person name="Yang Y."/>
            <person name="An X."/>
            <person name="Dong Z."/>
            <person name="Zhang K."/>
            <person name="Zhang X."/>
            <person name="Luo M.C."/>
            <person name="Dvorak J."/>
            <person name="Tong Y."/>
            <person name="Wang J."/>
            <person name="Yang H."/>
            <person name="Li Z."/>
            <person name="Wang D."/>
            <person name="Zhang A."/>
            <person name="Wang J."/>
        </authorList>
    </citation>
    <scope>NUCLEOTIDE SEQUENCE</scope>
    <source>
        <strain evidence="3">cv. G1812</strain>
    </source>
</reference>
<evidence type="ECO:0000256" key="1">
    <source>
        <dbReference type="SAM" id="MobiDB-lite"/>
    </source>
</evidence>
<dbReference type="EnsemblPlants" id="TuG1812G0200000557.01.T01">
    <property type="protein sequence ID" value="TuG1812G0200000557.01.T01"/>
    <property type="gene ID" value="TuG1812G0200000557.01"/>
</dbReference>
<name>A0A8R7TCA0_TRIUA</name>
<keyword evidence="3" id="KW-1185">Reference proteome</keyword>
<feature type="compositionally biased region" description="Polar residues" evidence="1">
    <location>
        <begin position="19"/>
        <end position="32"/>
    </location>
</feature>
<feature type="region of interest" description="Disordered" evidence="1">
    <location>
        <begin position="1"/>
        <end position="32"/>
    </location>
</feature>
<organism evidence="2 3">
    <name type="scientific">Triticum urartu</name>
    <name type="common">Red wild einkorn</name>
    <name type="synonym">Crithodium urartu</name>
    <dbReference type="NCBI Taxonomy" id="4572"/>
    <lineage>
        <taxon>Eukaryota</taxon>
        <taxon>Viridiplantae</taxon>
        <taxon>Streptophyta</taxon>
        <taxon>Embryophyta</taxon>
        <taxon>Tracheophyta</taxon>
        <taxon>Spermatophyta</taxon>
        <taxon>Magnoliopsida</taxon>
        <taxon>Liliopsida</taxon>
        <taxon>Poales</taxon>
        <taxon>Poaceae</taxon>
        <taxon>BOP clade</taxon>
        <taxon>Pooideae</taxon>
        <taxon>Triticodae</taxon>
        <taxon>Triticeae</taxon>
        <taxon>Triticinae</taxon>
        <taxon>Triticum</taxon>
    </lineage>
</organism>
<evidence type="ECO:0000313" key="2">
    <source>
        <dbReference type="EnsemblPlants" id="TuG1812G0200000557.01.T01"/>
    </source>
</evidence>
<protein>
    <submittedName>
        <fullName evidence="2">Uncharacterized protein</fullName>
    </submittedName>
</protein>
<dbReference type="AlphaFoldDB" id="A0A8R7TCA0"/>
<accession>A0A8R7TCA0</accession>
<dbReference type="Proteomes" id="UP000015106">
    <property type="component" value="Chromosome 2"/>
</dbReference>
<dbReference type="Gramene" id="TuG1812G0200000557.01.T01">
    <property type="protein sequence ID" value="TuG1812G0200000557.01.T01"/>
    <property type="gene ID" value="TuG1812G0200000557.01"/>
</dbReference>
<reference evidence="2" key="3">
    <citation type="submission" date="2022-06" db="UniProtKB">
        <authorList>
            <consortium name="EnsemblPlants"/>
        </authorList>
    </citation>
    <scope>IDENTIFICATION</scope>
</reference>